<accession>A0A420J4I7</accession>
<evidence type="ECO:0000313" key="1">
    <source>
        <dbReference type="EMBL" id="RKF81707.1"/>
    </source>
</evidence>
<comment type="caution">
    <text evidence="1">The sequence shown here is derived from an EMBL/GenBank/DDBJ whole genome shotgun (WGS) entry which is preliminary data.</text>
</comment>
<dbReference type="AlphaFoldDB" id="A0A420J4I7"/>
<evidence type="ECO:0000313" key="2">
    <source>
        <dbReference type="Proteomes" id="UP000285326"/>
    </source>
</evidence>
<dbReference type="Proteomes" id="UP000285326">
    <property type="component" value="Unassembled WGS sequence"/>
</dbReference>
<sequence length="80" mass="8670">MTSCSVSNRVLFHNNSQQGSQFIRCMVESAGVQHTENALVPPPSSFSIYLKSVILLSVGVDTLDIGSFFTSEGYIDKPSV</sequence>
<reference evidence="1 2" key="1">
    <citation type="journal article" date="2018" name="BMC Genomics">
        <title>Comparative genome analyses reveal sequence features reflecting distinct modes of host-adaptation between dicot and monocot powdery mildew.</title>
        <authorList>
            <person name="Wu Y."/>
            <person name="Ma X."/>
            <person name="Pan Z."/>
            <person name="Kale S.D."/>
            <person name="Song Y."/>
            <person name="King H."/>
            <person name="Zhang Q."/>
            <person name="Presley C."/>
            <person name="Deng X."/>
            <person name="Wei C.I."/>
            <person name="Xiao S."/>
        </authorList>
    </citation>
    <scope>NUCLEOTIDE SEQUENCE [LARGE SCALE GENOMIC DNA]</scope>
    <source>
        <strain evidence="1">UMSG1</strain>
    </source>
</reference>
<gene>
    <name evidence="1" type="ORF">GcM1_179006</name>
</gene>
<protein>
    <submittedName>
        <fullName evidence="1">Uncharacterized protein</fullName>
    </submittedName>
</protein>
<dbReference type="EMBL" id="MCBS01017983">
    <property type="protein sequence ID" value="RKF81707.1"/>
    <property type="molecule type" value="Genomic_DNA"/>
</dbReference>
<name>A0A420J4I7_9PEZI</name>
<proteinExistence type="predicted"/>
<organism evidence="1 2">
    <name type="scientific">Golovinomyces cichoracearum</name>
    <dbReference type="NCBI Taxonomy" id="62708"/>
    <lineage>
        <taxon>Eukaryota</taxon>
        <taxon>Fungi</taxon>
        <taxon>Dikarya</taxon>
        <taxon>Ascomycota</taxon>
        <taxon>Pezizomycotina</taxon>
        <taxon>Leotiomycetes</taxon>
        <taxon>Erysiphales</taxon>
        <taxon>Erysiphaceae</taxon>
        <taxon>Golovinomyces</taxon>
    </lineage>
</organism>